<dbReference type="HAMAP" id="MF_00178">
    <property type="entry name" value="Lumazine_synth"/>
    <property type="match status" value="1"/>
</dbReference>
<dbReference type="SUPFAM" id="SSF55821">
    <property type="entry name" value="YrdC/RibB"/>
    <property type="match status" value="1"/>
</dbReference>
<evidence type="ECO:0000259" key="22">
    <source>
        <dbReference type="Pfam" id="PF00925"/>
    </source>
</evidence>
<dbReference type="CDD" id="cd09209">
    <property type="entry name" value="Lumazine_synthase-I"/>
    <property type="match status" value="1"/>
</dbReference>
<comment type="cofactor">
    <cofactor evidence="2">
        <name>Mg(2+)</name>
        <dbReference type="ChEBI" id="CHEBI:18420"/>
    </cofactor>
</comment>
<dbReference type="Pfam" id="PF00926">
    <property type="entry name" value="DHBP_synthase"/>
    <property type="match status" value="1"/>
</dbReference>
<dbReference type="NCBIfam" id="NF001591">
    <property type="entry name" value="PRK00393.1"/>
    <property type="match status" value="1"/>
</dbReference>
<dbReference type="FunFam" id="3.90.870.10:FF:000001">
    <property type="entry name" value="Riboflavin biosynthesis protein RibBA"/>
    <property type="match status" value="1"/>
</dbReference>
<dbReference type="EMBL" id="GIBP01001031">
    <property type="protein sequence ID" value="NDV30000.1"/>
    <property type="molecule type" value="Transcribed_RNA"/>
</dbReference>
<name>A0A6B2KZ31_9EUKA</name>
<comment type="pathway">
    <text evidence="6">Cofactor biosynthesis; riboflavin biosynthesis; riboflavin from 2-hydroxy-3-oxobutyl phosphate and 5-amino-6-(D-ribitylamino)uracil: step 1/2.</text>
</comment>
<dbReference type="Pfam" id="PF00885">
    <property type="entry name" value="DMRL_synthase"/>
    <property type="match status" value="1"/>
</dbReference>
<dbReference type="PANTHER" id="PTHR21327">
    <property type="entry name" value="GTP CYCLOHYDROLASE II-RELATED"/>
    <property type="match status" value="1"/>
</dbReference>
<comment type="pathway">
    <text evidence="4">Cofactor biosynthesis; riboflavin biosynthesis; 5-amino-6-(D-ribitylamino)uracil from GTP: step 1/4.</text>
</comment>
<evidence type="ECO:0000256" key="6">
    <source>
        <dbReference type="ARBA" id="ARBA00004917"/>
    </source>
</evidence>
<dbReference type="InterPro" id="IPR002180">
    <property type="entry name" value="LS/RS"/>
</dbReference>
<evidence type="ECO:0000256" key="10">
    <source>
        <dbReference type="ARBA" id="ARBA00022679"/>
    </source>
</evidence>
<dbReference type="InterPro" id="IPR000422">
    <property type="entry name" value="DHBP_synthase_RibB"/>
</dbReference>
<dbReference type="GO" id="GO:0046872">
    <property type="term" value="F:metal ion binding"/>
    <property type="evidence" value="ECO:0007669"/>
    <property type="project" value="UniProtKB-KW"/>
</dbReference>
<dbReference type="InterPro" id="IPR017945">
    <property type="entry name" value="DHBP_synth_RibB-like_a/b_dom"/>
</dbReference>
<dbReference type="GO" id="GO:0009349">
    <property type="term" value="C:riboflavin synthase complex"/>
    <property type="evidence" value="ECO:0007669"/>
    <property type="project" value="InterPro"/>
</dbReference>
<comment type="catalytic activity">
    <reaction evidence="19">
        <text>(2S)-2-hydroxy-3-oxobutyl phosphate + 5-amino-6-(D-ribitylamino)uracil = 6,7-dimethyl-8-(1-D-ribityl)lumazine + phosphate + 2 H2O + H(+)</text>
        <dbReference type="Rhea" id="RHEA:26152"/>
        <dbReference type="ChEBI" id="CHEBI:15377"/>
        <dbReference type="ChEBI" id="CHEBI:15378"/>
        <dbReference type="ChEBI" id="CHEBI:15934"/>
        <dbReference type="ChEBI" id="CHEBI:43474"/>
        <dbReference type="ChEBI" id="CHEBI:58201"/>
        <dbReference type="ChEBI" id="CHEBI:58830"/>
        <dbReference type="EC" id="2.5.1.78"/>
    </reaction>
</comment>
<keyword evidence="9" id="KW-0686">Riboflavin biosynthesis</keyword>
<keyword evidence="18" id="KW-0456">Lyase</keyword>
<dbReference type="GO" id="GO:0000906">
    <property type="term" value="F:6,7-dimethyl-8-ribityllumazine synthase activity"/>
    <property type="evidence" value="ECO:0007669"/>
    <property type="project" value="UniProtKB-EC"/>
</dbReference>
<evidence type="ECO:0000256" key="4">
    <source>
        <dbReference type="ARBA" id="ARBA00004853"/>
    </source>
</evidence>
<feature type="domain" description="GTP cyclohydrolase II" evidence="22">
    <location>
        <begin position="257"/>
        <end position="407"/>
    </location>
</feature>
<keyword evidence="15" id="KW-0460">Magnesium</keyword>
<comment type="similarity">
    <text evidence="8">Belongs to the DMRL synthase family.</text>
</comment>
<dbReference type="Gene3D" id="3.40.50.10990">
    <property type="entry name" value="GTP cyclohydrolase II"/>
    <property type="match status" value="1"/>
</dbReference>
<dbReference type="SUPFAM" id="SSF142695">
    <property type="entry name" value="RibA-like"/>
    <property type="match status" value="1"/>
</dbReference>
<dbReference type="GO" id="GO:0005525">
    <property type="term" value="F:GTP binding"/>
    <property type="evidence" value="ECO:0007669"/>
    <property type="project" value="UniProtKB-KW"/>
</dbReference>
<dbReference type="PANTHER" id="PTHR21327:SF18">
    <property type="entry name" value="3,4-DIHYDROXY-2-BUTANONE 4-PHOSPHATE SYNTHASE"/>
    <property type="match status" value="1"/>
</dbReference>
<keyword evidence="12" id="KW-0547">Nucleotide-binding</keyword>
<evidence type="ECO:0000256" key="18">
    <source>
        <dbReference type="ARBA" id="ARBA00023239"/>
    </source>
</evidence>
<dbReference type="CDD" id="cd00641">
    <property type="entry name" value="GTP_cyclohydro2"/>
    <property type="match status" value="1"/>
</dbReference>
<comment type="cofactor">
    <cofactor evidence="3">
        <name>Zn(2+)</name>
        <dbReference type="ChEBI" id="CHEBI:29105"/>
    </cofactor>
</comment>
<feature type="region of interest" description="Disordered" evidence="21">
    <location>
        <begin position="1"/>
        <end position="20"/>
    </location>
</feature>
<proteinExistence type="inferred from homology"/>
<dbReference type="GO" id="GO:0009231">
    <property type="term" value="P:riboflavin biosynthetic process"/>
    <property type="evidence" value="ECO:0007669"/>
    <property type="project" value="UniProtKB-UniPathway"/>
</dbReference>
<evidence type="ECO:0000256" key="3">
    <source>
        <dbReference type="ARBA" id="ARBA00001947"/>
    </source>
</evidence>
<evidence type="ECO:0000256" key="2">
    <source>
        <dbReference type="ARBA" id="ARBA00001946"/>
    </source>
</evidence>
<dbReference type="NCBIfam" id="TIGR00114">
    <property type="entry name" value="lumazine-synth"/>
    <property type="match status" value="1"/>
</dbReference>
<evidence type="ECO:0000256" key="5">
    <source>
        <dbReference type="ARBA" id="ARBA00004904"/>
    </source>
</evidence>
<dbReference type="Gene3D" id="3.40.50.960">
    <property type="entry name" value="Lumazine/riboflavin synthase"/>
    <property type="match status" value="1"/>
</dbReference>
<evidence type="ECO:0000256" key="13">
    <source>
        <dbReference type="ARBA" id="ARBA00022801"/>
    </source>
</evidence>
<dbReference type="GO" id="GO:0008686">
    <property type="term" value="F:3,4-dihydroxy-2-butanone-4-phosphate synthase activity"/>
    <property type="evidence" value="ECO:0007669"/>
    <property type="project" value="InterPro"/>
</dbReference>
<evidence type="ECO:0000313" key="23">
    <source>
        <dbReference type="EMBL" id="NDV30000.1"/>
    </source>
</evidence>
<comment type="cofactor">
    <cofactor evidence="1">
        <name>Mn(2+)</name>
        <dbReference type="ChEBI" id="CHEBI:29035"/>
    </cofactor>
</comment>
<protein>
    <recommendedName>
        <fullName evidence="22">GTP cyclohydrolase II domain-containing protein</fullName>
    </recommendedName>
</protein>
<dbReference type="Gene3D" id="3.90.870.10">
    <property type="entry name" value="DHBP synthase"/>
    <property type="match status" value="1"/>
</dbReference>
<evidence type="ECO:0000256" key="8">
    <source>
        <dbReference type="ARBA" id="ARBA00007424"/>
    </source>
</evidence>
<organism evidence="23">
    <name type="scientific">Arcella intermedia</name>
    <dbReference type="NCBI Taxonomy" id="1963864"/>
    <lineage>
        <taxon>Eukaryota</taxon>
        <taxon>Amoebozoa</taxon>
        <taxon>Tubulinea</taxon>
        <taxon>Elardia</taxon>
        <taxon>Arcellinida</taxon>
        <taxon>Sphaerothecina</taxon>
        <taxon>Arcellidae</taxon>
        <taxon>Arcella</taxon>
    </lineage>
</organism>
<dbReference type="GO" id="GO:0005829">
    <property type="term" value="C:cytosol"/>
    <property type="evidence" value="ECO:0007669"/>
    <property type="project" value="TreeGrafter"/>
</dbReference>
<dbReference type="InterPro" id="IPR032677">
    <property type="entry name" value="GTP_cyclohydro_II"/>
</dbReference>
<keyword evidence="11" id="KW-0479">Metal-binding</keyword>
<dbReference type="NCBIfam" id="TIGR00506">
    <property type="entry name" value="ribB"/>
    <property type="match status" value="1"/>
</dbReference>
<accession>A0A6B2KZ31</accession>
<keyword evidence="13" id="KW-0378">Hydrolase</keyword>
<keyword evidence="10" id="KW-0808">Transferase</keyword>
<dbReference type="InterPro" id="IPR034964">
    <property type="entry name" value="LS"/>
</dbReference>
<evidence type="ECO:0000256" key="17">
    <source>
        <dbReference type="ARBA" id="ARBA00023211"/>
    </source>
</evidence>
<evidence type="ECO:0000256" key="11">
    <source>
        <dbReference type="ARBA" id="ARBA00022723"/>
    </source>
</evidence>
<dbReference type="SUPFAM" id="SSF52121">
    <property type="entry name" value="Lumazine synthase"/>
    <property type="match status" value="1"/>
</dbReference>
<evidence type="ECO:0000256" key="20">
    <source>
        <dbReference type="ARBA" id="ARBA00049295"/>
    </source>
</evidence>
<evidence type="ECO:0000256" key="7">
    <source>
        <dbReference type="ARBA" id="ARBA00005520"/>
    </source>
</evidence>
<dbReference type="Pfam" id="PF00925">
    <property type="entry name" value="GTP_cyclohydro2"/>
    <property type="match status" value="1"/>
</dbReference>
<dbReference type="InterPro" id="IPR036467">
    <property type="entry name" value="LS/RS_sf"/>
</dbReference>
<evidence type="ECO:0000256" key="14">
    <source>
        <dbReference type="ARBA" id="ARBA00022833"/>
    </source>
</evidence>
<dbReference type="GO" id="GO:0003935">
    <property type="term" value="F:GTP cyclohydrolase II activity"/>
    <property type="evidence" value="ECO:0007669"/>
    <property type="project" value="UniProtKB-EC"/>
</dbReference>
<evidence type="ECO:0000256" key="21">
    <source>
        <dbReference type="SAM" id="MobiDB-lite"/>
    </source>
</evidence>
<evidence type="ECO:0000256" key="1">
    <source>
        <dbReference type="ARBA" id="ARBA00001936"/>
    </source>
</evidence>
<comment type="catalytic activity">
    <reaction evidence="20">
        <text>GTP + 4 H2O = 2,5-diamino-6-hydroxy-4-(5-phosphoribosylamino)-pyrimidine + formate + 2 phosphate + 3 H(+)</text>
        <dbReference type="Rhea" id="RHEA:23704"/>
        <dbReference type="ChEBI" id="CHEBI:15377"/>
        <dbReference type="ChEBI" id="CHEBI:15378"/>
        <dbReference type="ChEBI" id="CHEBI:15740"/>
        <dbReference type="ChEBI" id="CHEBI:37565"/>
        <dbReference type="ChEBI" id="CHEBI:43474"/>
        <dbReference type="ChEBI" id="CHEBI:58614"/>
        <dbReference type="EC" id="3.5.4.25"/>
    </reaction>
</comment>
<reference evidence="23" key="1">
    <citation type="journal article" date="2020" name="J. Eukaryot. Microbiol.">
        <title>De novo Sequencing, Assembly and Annotation of the Transcriptome for the Free-Living Testate Amoeba Arcella intermedia.</title>
        <authorList>
            <person name="Ribeiro G.M."/>
            <person name="Porfirio-Sousa A.L."/>
            <person name="Maurer-Alcala X.X."/>
            <person name="Katz L.A."/>
            <person name="Lahr D.J.G."/>
        </authorList>
    </citation>
    <scope>NUCLEOTIDE SEQUENCE</scope>
</reference>
<dbReference type="InterPro" id="IPR000926">
    <property type="entry name" value="RibA"/>
</dbReference>
<dbReference type="AlphaFoldDB" id="A0A6B2KZ31"/>
<comment type="pathway">
    <text evidence="5">Cofactor biosynthesis; riboflavin biosynthesis; 2-hydroxy-3-oxobutyl phosphate from D-ribulose 5-phosphate: step 1/1.</text>
</comment>
<evidence type="ECO:0000256" key="16">
    <source>
        <dbReference type="ARBA" id="ARBA00023134"/>
    </source>
</evidence>
<dbReference type="InterPro" id="IPR036144">
    <property type="entry name" value="RibA-like_sf"/>
</dbReference>
<keyword evidence="14" id="KW-0862">Zinc</keyword>
<keyword evidence="17" id="KW-0464">Manganese</keyword>
<dbReference type="HAMAP" id="MF_00180">
    <property type="entry name" value="RibB"/>
    <property type="match status" value="1"/>
</dbReference>
<evidence type="ECO:0000256" key="19">
    <source>
        <dbReference type="ARBA" id="ARBA00048785"/>
    </source>
</evidence>
<sequence>MDAQVSPSTPSPAPASAPLVAPSPLSPVATILETLREGKPVIVMDDENRENEGDLIMAAQFATPATVAFIIRHSTGILCTAMPQAWADQLALPRMVQNNTDLHSTAFTVTCDHLDAGTGVSAAHRALTIRALADPSTTPSQLRRPGHIFPLIARPGGILERRGHTEATVDLCRLAGLRPVGLLSEICDDQGNMMRFDACVAFGQQFNIPITTIEHLVQYRKDLEGFSSTLTADPKVEQWRVEQVAQCVLPVQFEEGKYLGNWVLRVFVSLHDRCQHVVLVKGDLDGESGPVLTRIHSECFTGNTLGSMRCDCGPQLQKSMEMIEKEGRGIVLYVAGHEGRGIGLINKIKAYHLQTQDLIDTYQANCALGFPEDMRDYTSVLSILGTLGVKQIDLITNNPEKLEALKHLTRSVRPLVCPPNEHNKEYLEAKKRKQAERIQTLNVPVAVTAPQEEPSAPDMLPLKSTLNIPSPEVAKTLRIGIISTSWNKQLVEPMLEDCVKTLCQAGVRKEHIFTKEVPGCFELPVLAQMVAQSGLVDAILCIGILLKGETLHFELLSQSVVSGLMKVQLKTGVPILNGVMNCLTLSQAEQRCVGTHSLAPTLVLSALQMAGLRKSFIQDFMKSDFQISHQEVLQPCTNPNTEQTPAPTIYNPNLFTISPKFFQPDLNLSRELSMGMQ</sequence>
<dbReference type="UniPathway" id="UPA00275">
    <property type="reaction ID" value="UER00400"/>
</dbReference>
<evidence type="ECO:0000256" key="9">
    <source>
        <dbReference type="ARBA" id="ARBA00022619"/>
    </source>
</evidence>
<comment type="similarity">
    <text evidence="7">In the N-terminal section; belongs to the DHBP synthase family.</text>
</comment>
<keyword evidence="16" id="KW-0342">GTP-binding</keyword>
<evidence type="ECO:0000256" key="12">
    <source>
        <dbReference type="ARBA" id="ARBA00022741"/>
    </source>
</evidence>
<evidence type="ECO:0000256" key="15">
    <source>
        <dbReference type="ARBA" id="ARBA00022842"/>
    </source>
</evidence>